<dbReference type="InterPro" id="IPR051081">
    <property type="entry name" value="HTH_MetalResp_TranReg"/>
</dbReference>
<protein>
    <submittedName>
        <fullName evidence="5">Putative transcriptional regulator</fullName>
    </submittedName>
</protein>
<dbReference type="SUPFAM" id="SSF46785">
    <property type="entry name" value="Winged helix' DNA-binding domain"/>
    <property type="match status" value="1"/>
</dbReference>
<keyword evidence="6" id="KW-1185">Reference proteome</keyword>
<organism evidence="5 6">
    <name type="scientific">Desulfomonile tiedjei (strain ATCC 49306 / DSM 6799 / DCB-1)</name>
    <dbReference type="NCBI Taxonomy" id="706587"/>
    <lineage>
        <taxon>Bacteria</taxon>
        <taxon>Pseudomonadati</taxon>
        <taxon>Thermodesulfobacteriota</taxon>
        <taxon>Desulfomonilia</taxon>
        <taxon>Desulfomonilales</taxon>
        <taxon>Desulfomonilaceae</taxon>
        <taxon>Desulfomonile</taxon>
    </lineage>
</organism>
<dbReference type="AlphaFoldDB" id="I4CEI6"/>
<accession>I4CEI6</accession>
<dbReference type="EMBL" id="CP003360">
    <property type="protein sequence ID" value="AFM27977.1"/>
    <property type="molecule type" value="Genomic_DNA"/>
</dbReference>
<dbReference type="NCBIfam" id="NF033788">
    <property type="entry name" value="HTH_metalloreg"/>
    <property type="match status" value="1"/>
</dbReference>
<evidence type="ECO:0000259" key="4">
    <source>
        <dbReference type="PROSITE" id="PS50987"/>
    </source>
</evidence>
<keyword evidence="1" id="KW-0805">Transcription regulation</keyword>
<evidence type="ECO:0000313" key="5">
    <source>
        <dbReference type="EMBL" id="AFM27977.1"/>
    </source>
</evidence>
<dbReference type="STRING" id="706587.Desti_5389"/>
<dbReference type="eggNOG" id="COG0640">
    <property type="taxonomic scope" value="Bacteria"/>
</dbReference>
<reference evidence="6" key="1">
    <citation type="submission" date="2012-06" db="EMBL/GenBank/DDBJ databases">
        <title>Complete sequence of chromosome of Desulfomonile tiedjei DSM 6799.</title>
        <authorList>
            <person name="Lucas S."/>
            <person name="Copeland A."/>
            <person name="Lapidus A."/>
            <person name="Glavina del Rio T."/>
            <person name="Dalin E."/>
            <person name="Tice H."/>
            <person name="Bruce D."/>
            <person name="Goodwin L."/>
            <person name="Pitluck S."/>
            <person name="Peters L."/>
            <person name="Ovchinnikova G."/>
            <person name="Zeytun A."/>
            <person name="Lu M."/>
            <person name="Kyrpides N."/>
            <person name="Mavromatis K."/>
            <person name="Ivanova N."/>
            <person name="Brettin T."/>
            <person name="Detter J.C."/>
            <person name="Han C."/>
            <person name="Larimer F."/>
            <person name="Land M."/>
            <person name="Hauser L."/>
            <person name="Markowitz V."/>
            <person name="Cheng J.-F."/>
            <person name="Hugenholtz P."/>
            <person name="Woyke T."/>
            <person name="Wu D."/>
            <person name="Spring S."/>
            <person name="Schroeder M."/>
            <person name="Brambilla E."/>
            <person name="Klenk H.-P."/>
            <person name="Eisen J.A."/>
        </authorList>
    </citation>
    <scope>NUCLEOTIDE SEQUENCE [LARGE SCALE GENOMIC DNA]</scope>
    <source>
        <strain evidence="6">ATCC 49306 / DSM 6799 / DCB-1</strain>
    </source>
</reference>
<dbReference type="InterPro" id="IPR011991">
    <property type="entry name" value="ArsR-like_HTH"/>
</dbReference>
<dbReference type="PANTHER" id="PTHR33154:SF18">
    <property type="entry name" value="ARSENICAL RESISTANCE OPERON REPRESSOR"/>
    <property type="match status" value="1"/>
</dbReference>
<feature type="domain" description="HTH arsR-type" evidence="4">
    <location>
        <begin position="1"/>
        <end position="91"/>
    </location>
</feature>
<dbReference type="RefSeq" id="WP_014813076.1">
    <property type="nucleotide sequence ID" value="NC_018025.1"/>
</dbReference>
<dbReference type="GO" id="GO:0003677">
    <property type="term" value="F:DNA binding"/>
    <property type="evidence" value="ECO:0007669"/>
    <property type="project" value="UniProtKB-KW"/>
</dbReference>
<dbReference type="SMART" id="SM00418">
    <property type="entry name" value="HTH_ARSR"/>
    <property type="match status" value="1"/>
</dbReference>
<proteinExistence type="predicted"/>
<evidence type="ECO:0000256" key="3">
    <source>
        <dbReference type="ARBA" id="ARBA00023163"/>
    </source>
</evidence>
<dbReference type="OrthoDB" id="9800238at2"/>
<dbReference type="Gene3D" id="1.10.10.10">
    <property type="entry name" value="Winged helix-like DNA-binding domain superfamily/Winged helix DNA-binding domain"/>
    <property type="match status" value="1"/>
</dbReference>
<dbReference type="PANTHER" id="PTHR33154">
    <property type="entry name" value="TRANSCRIPTIONAL REGULATOR, ARSR FAMILY"/>
    <property type="match status" value="1"/>
</dbReference>
<dbReference type="InterPro" id="IPR036390">
    <property type="entry name" value="WH_DNA-bd_sf"/>
</dbReference>
<dbReference type="GO" id="GO:0003700">
    <property type="term" value="F:DNA-binding transcription factor activity"/>
    <property type="evidence" value="ECO:0007669"/>
    <property type="project" value="InterPro"/>
</dbReference>
<dbReference type="HOGENOM" id="CLU_097806_3_1_7"/>
<dbReference type="KEGG" id="dti:Desti_5389"/>
<evidence type="ECO:0000313" key="6">
    <source>
        <dbReference type="Proteomes" id="UP000006055"/>
    </source>
</evidence>
<dbReference type="PROSITE" id="PS50987">
    <property type="entry name" value="HTH_ARSR_2"/>
    <property type="match status" value="1"/>
</dbReference>
<dbReference type="Proteomes" id="UP000006055">
    <property type="component" value="Chromosome"/>
</dbReference>
<dbReference type="Pfam" id="PF01022">
    <property type="entry name" value="HTH_5"/>
    <property type="match status" value="1"/>
</dbReference>
<sequence length="130" mass="14804">MREFMDIVKALADENRVRALLSLREGELCVCQIIELLNLAPSTVSKHMSVLKQARLVEATKRGRWIYYRLPNEAEASRLVANAVSFVFGSVSESPSVLQDVERLRTVLQELPHELCTQQGRRRNLRNGGR</sequence>
<evidence type="ECO:0000256" key="2">
    <source>
        <dbReference type="ARBA" id="ARBA00023125"/>
    </source>
</evidence>
<evidence type="ECO:0000256" key="1">
    <source>
        <dbReference type="ARBA" id="ARBA00023015"/>
    </source>
</evidence>
<keyword evidence="2" id="KW-0238">DNA-binding</keyword>
<gene>
    <name evidence="5" type="ordered locus">Desti_5389</name>
</gene>
<dbReference type="CDD" id="cd00090">
    <property type="entry name" value="HTH_ARSR"/>
    <property type="match status" value="1"/>
</dbReference>
<name>I4CEI6_DESTA</name>
<dbReference type="InterPro" id="IPR001845">
    <property type="entry name" value="HTH_ArsR_DNA-bd_dom"/>
</dbReference>
<dbReference type="PRINTS" id="PR00778">
    <property type="entry name" value="HTHARSR"/>
</dbReference>
<dbReference type="InterPro" id="IPR036388">
    <property type="entry name" value="WH-like_DNA-bd_sf"/>
</dbReference>
<keyword evidence="3" id="KW-0804">Transcription</keyword>